<reference evidence="3" key="1">
    <citation type="journal article" date="2006" name="PLoS Biol.">
        <title>Macronuclear genome sequence of the ciliate Tetrahymena thermophila, a model eukaryote.</title>
        <authorList>
            <person name="Eisen J.A."/>
            <person name="Coyne R.S."/>
            <person name="Wu M."/>
            <person name="Wu D."/>
            <person name="Thiagarajan M."/>
            <person name="Wortman J.R."/>
            <person name="Badger J.H."/>
            <person name="Ren Q."/>
            <person name="Amedeo P."/>
            <person name="Jones K.M."/>
            <person name="Tallon L.J."/>
            <person name="Delcher A.L."/>
            <person name="Salzberg S.L."/>
            <person name="Silva J.C."/>
            <person name="Haas B.J."/>
            <person name="Majoros W.H."/>
            <person name="Farzad M."/>
            <person name="Carlton J.M."/>
            <person name="Smith R.K. Jr."/>
            <person name="Garg J."/>
            <person name="Pearlman R.E."/>
            <person name="Karrer K.M."/>
            <person name="Sun L."/>
            <person name="Manning G."/>
            <person name="Elde N.C."/>
            <person name="Turkewitz A.P."/>
            <person name="Asai D.J."/>
            <person name="Wilkes D.E."/>
            <person name="Wang Y."/>
            <person name="Cai H."/>
            <person name="Collins K."/>
            <person name="Stewart B.A."/>
            <person name="Lee S.R."/>
            <person name="Wilamowska K."/>
            <person name="Weinberg Z."/>
            <person name="Ruzzo W.L."/>
            <person name="Wloga D."/>
            <person name="Gaertig J."/>
            <person name="Frankel J."/>
            <person name="Tsao C.-C."/>
            <person name="Gorovsky M.A."/>
            <person name="Keeling P.J."/>
            <person name="Waller R.F."/>
            <person name="Patron N.J."/>
            <person name="Cherry J.M."/>
            <person name="Stover N.A."/>
            <person name="Krieger C.J."/>
            <person name="del Toro C."/>
            <person name="Ryder H.F."/>
            <person name="Williamson S.C."/>
            <person name="Barbeau R.A."/>
            <person name="Hamilton E.P."/>
            <person name="Orias E."/>
        </authorList>
    </citation>
    <scope>NUCLEOTIDE SEQUENCE [LARGE SCALE GENOMIC DNA]</scope>
    <source>
        <strain evidence="3">SB210</strain>
    </source>
</reference>
<sequence>MQHNYINKVLTKANGKGCIKRVIIQIRKENGANLKITNQLNINIQHQLQSYLFIINQFTFFILYYKNCLTIIRQQEGTETIKKQTNNKLKLNNISIIAIIVYLNCMATTNQVSSLCHSLIEKLSTQAQCILDNDAETESLNLFTFTRIIYEDQNVQSENLNRIFKIHSKLNKMKYQENYFAWYRNRNIPSIQIKKDEDQKSQVKFNRKTTNSKKDTYTFYINACYIEKSKFAITCLKGENCLQDQNQCSFQSLKFVKTSYILNGSCVRLFIIILDSNKTIIESYISSKIHISSWKNYLKDKPSKSSIFSPFMPAVLNRTNIIQQKSKISQVATLNNKEAGQIPIYDNIQGLSDYFKGSTIKQKICHPLFIAIKFAKTIKLYFQSDLQPTIKEEEDRLKYQVELFVNIHKYFIESISSKQNIKKKIALKIKHSQNKGMDEKVKGFLQSIYSEMVQFIDNDTNILDDFILYNPDNLINMQLAYKLAYPQLEMMLINQQSTNLIQKQLRYYNQDIISEKDLTSDNLYQIPKLEITLNRDFVKSDQRIFVICSQICESQLEKQLINNQKITKSIKNSQNKDLFDLNIQNKSNSPSKSQESHLSHNINIQQVENIQQQMDEPVCQSQQKYKFLQKEEINPSYEINKKIEFDEKCQDQIIEDKLNKKLCKQDFVKQENNLNEQDKAQNFNFVKKEENNQNQFLEFKQKNHKISKNNFHNHQYGNESELPPKFSEIYVKQIDEQYDQKFFESSELKKSHKKSIDSSYLIKKDQIKVEKYQESQNLQNLKYEAQQNIQFKTFESDDQNDNYYSYPEYKEQDQMIHQASESPQQNSINPQYSYPNSSNTFPYYQPIQYQSNMHMVMPNPQYQYVQYLPPQPIGLQPMYFQSIQPNFQHPPINNIKYQRQ</sequence>
<gene>
    <name evidence="2" type="ORF">TTHERM_00138470</name>
</gene>
<evidence type="ECO:0000313" key="2">
    <source>
        <dbReference type="EMBL" id="EAR99584.3"/>
    </source>
</evidence>
<feature type="compositionally biased region" description="Polar residues" evidence="1">
    <location>
        <begin position="815"/>
        <end position="834"/>
    </location>
</feature>
<organism evidence="2 3">
    <name type="scientific">Tetrahymena thermophila (strain SB210)</name>
    <dbReference type="NCBI Taxonomy" id="312017"/>
    <lineage>
        <taxon>Eukaryota</taxon>
        <taxon>Sar</taxon>
        <taxon>Alveolata</taxon>
        <taxon>Ciliophora</taxon>
        <taxon>Intramacronucleata</taxon>
        <taxon>Oligohymenophorea</taxon>
        <taxon>Hymenostomatida</taxon>
        <taxon>Tetrahymenina</taxon>
        <taxon>Tetrahymenidae</taxon>
        <taxon>Tetrahymena</taxon>
    </lineage>
</organism>
<dbReference type="AlphaFoldDB" id="I7MFB4"/>
<evidence type="ECO:0000256" key="1">
    <source>
        <dbReference type="SAM" id="MobiDB-lite"/>
    </source>
</evidence>
<dbReference type="KEGG" id="tet:TTHERM_00138470"/>
<dbReference type="InParanoid" id="I7MFB4"/>
<protein>
    <submittedName>
        <fullName evidence="2">Uncharacterized protein</fullName>
    </submittedName>
</protein>
<dbReference type="EMBL" id="GG662639">
    <property type="protein sequence ID" value="EAR99584.3"/>
    <property type="molecule type" value="Genomic_DNA"/>
</dbReference>
<proteinExistence type="predicted"/>
<accession>I7MFB4</accession>
<dbReference type="RefSeq" id="XP_001019829.3">
    <property type="nucleotide sequence ID" value="XM_001019829.3"/>
</dbReference>
<keyword evidence="3" id="KW-1185">Reference proteome</keyword>
<name>I7MFB4_TETTS</name>
<dbReference type="OrthoDB" id="1305at2759"/>
<evidence type="ECO:0000313" key="3">
    <source>
        <dbReference type="Proteomes" id="UP000009168"/>
    </source>
</evidence>
<dbReference type="Proteomes" id="UP000009168">
    <property type="component" value="Unassembled WGS sequence"/>
</dbReference>
<feature type="region of interest" description="Disordered" evidence="1">
    <location>
        <begin position="814"/>
        <end position="834"/>
    </location>
</feature>
<dbReference type="GeneID" id="7823464"/>